<organism evidence="2 3">
    <name type="scientific">Sphingomonas kyeonggiensis</name>
    <dbReference type="NCBI Taxonomy" id="1268553"/>
    <lineage>
        <taxon>Bacteria</taxon>
        <taxon>Pseudomonadati</taxon>
        <taxon>Pseudomonadota</taxon>
        <taxon>Alphaproteobacteria</taxon>
        <taxon>Sphingomonadales</taxon>
        <taxon>Sphingomonadaceae</taxon>
        <taxon>Sphingomonas</taxon>
    </lineage>
</organism>
<proteinExistence type="predicted"/>
<evidence type="ECO:0008006" key="4">
    <source>
        <dbReference type="Google" id="ProtNLM"/>
    </source>
</evidence>
<keyword evidence="1" id="KW-0732">Signal</keyword>
<feature type="signal peptide" evidence="1">
    <location>
        <begin position="1"/>
        <end position="20"/>
    </location>
</feature>
<feature type="chain" id="PRO_5031315816" description="Lipoprotein" evidence="1">
    <location>
        <begin position="21"/>
        <end position="158"/>
    </location>
</feature>
<evidence type="ECO:0000313" key="3">
    <source>
        <dbReference type="Proteomes" id="UP000557392"/>
    </source>
</evidence>
<sequence>MLASLVLLAACAPQPGPAPATPALSSITMDRNSWGRPVSRWSIDAAGNGRYTVPEPDVYKPERLVTRSFSAGAAGFAEIRKLLASGEAHAGRELTCGDRITDQYYGTVRWAGRSLTYDMGCQDPATEEVLKGIAAAERRIAAWAANQPILETQKVESQ</sequence>
<dbReference type="EMBL" id="JACIEH010000003">
    <property type="protein sequence ID" value="MBB4099637.1"/>
    <property type="molecule type" value="Genomic_DNA"/>
</dbReference>
<accession>A0A7W6NXH3</accession>
<protein>
    <recommendedName>
        <fullName evidence="4">Lipoprotein</fullName>
    </recommendedName>
</protein>
<gene>
    <name evidence="2" type="ORF">GGR46_003209</name>
</gene>
<dbReference type="RefSeq" id="WP_183999018.1">
    <property type="nucleotide sequence ID" value="NZ_JACIEH010000003.1"/>
</dbReference>
<dbReference type="AlphaFoldDB" id="A0A7W6NXH3"/>
<evidence type="ECO:0000256" key="1">
    <source>
        <dbReference type="SAM" id="SignalP"/>
    </source>
</evidence>
<name>A0A7W6NXH3_9SPHN</name>
<keyword evidence="3" id="KW-1185">Reference proteome</keyword>
<reference evidence="2 3" key="1">
    <citation type="submission" date="2020-08" db="EMBL/GenBank/DDBJ databases">
        <title>Genomic Encyclopedia of Type Strains, Phase IV (KMG-IV): sequencing the most valuable type-strain genomes for metagenomic binning, comparative biology and taxonomic classification.</title>
        <authorList>
            <person name="Goeker M."/>
        </authorList>
    </citation>
    <scope>NUCLEOTIDE SEQUENCE [LARGE SCALE GENOMIC DNA]</scope>
    <source>
        <strain evidence="2 3">DSM 101806</strain>
    </source>
</reference>
<comment type="caution">
    <text evidence="2">The sequence shown here is derived from an EMBL/GenBank/DDBJ whole genome shotgun (WGS) entry which is preliminary data.</text>
</comment>
<evidence type="ECO:0000313" key="2">
    <source>
        <dbReference type="EMBL" id="MBB4099637.1"/>
    </source>
</evidence>
<dbReference type="Proteomes" id="UP000557392">
    <property type="component" value="Unassembled WGS sequence"/>
</dbReference>